<feature type="binding site" description="in dimeric form" evidence="20">
    <location>
        <position position="246"/>
    </location>
    <ligand>
        <name>Ca(2+)</name>
        <dbReference type="ChEBI" id="CHEBI:29108"/>
        <label>1</label>
    </ligand>
</feature>
<keyword evidence="14" id="KW-0442">Lipid degradation</keyword>
<comment type="subunit">
    <text evidence="5">Homodimer; dimerization is reversible, and the dimeric form is the active one.</text>
</comment>
<evidence type="ECO:0000256" key="5">
    <source>
        <dbReference type="ARBA" id="ARBA00011702"/>
    </source>
</evidence>
<sequence length="419" mass="46999">MESYSSPSSPKALPFGTQIACLLLLALSATAALADTLQSYLTPATETVEQGATLTIRLELANLGDSSEQIAIDQSLDLTLTNQDGSQHLTATLQDSLAASAQELASFASTVFHYELQLPSDATGLCSISNASSRFLLNIQPNAVPQPEPTPVAKKKEKKKKTVVDPFRELEQNPHLWVGAESDVVSIYEPSYFDIGASEFLNSKFQLSLKYRAFSSQGALAKRNKWVSNIFFRYTQTSLWDLESDSAPFIDTSYKPGFFYLQSMGDENSPLRSIEWGANHQSNGRDGPESRSTNYIYFKPMFKWDFEPYYVSAGARIWAYVENDDKTNGDIANYWGNFDAFFAFGKQSSYQFVAKARTGDQWNKGRVQLEFFYPLHKAGFENLPIHLHASYFYGYGESLLNYNVKDSRQLRIGFALSQY</sequence>
<dbReference type="Proteomes" id="UP000617628">
    <property type="component" value="Unassembled WGS sequence"/>
</dbReference>
<comment type="similarity">
    <text evidence="4">Belongs to the phospholipase A1 family.</text>
</comment>
<dbReference type="PANTHER" id="PTHR40457">
    <property type="entry name" value="PHOSPHOLIPASE A1"/>
    <property type="match status" value="1"/>
</dbReference>
<keyword evidence="17" id="KW-0998">Cell outer membrane</keyword>
<feature type="binding site" description="in dimeric form" evidence="20">
    <location>
        <position position="290"/>
    </location>
    <ligand>
        <name>Ca(2+)</name>
        <dbReference type="ChEBI" id="CHEBI:29108"/>
        <label>1</label>
    </ligand>
</feature>
<dbReference type="PANTHER" id="PTHR40457:SF1">
    <property type="entry name" value="PHOSPHOLIPASE A1"/>
    <property type="match status" value="1"/>
</dbReference>
<dbReference type="GO" id="GO:0046872">
    <property type="term" value="F:metal ion binding"/>
    <property type="evidence" value="ECO:0007669"/>
    <property type="project" value="UniProtKB-KW"/>
</dbReference>
<organism evidence="22 23">
    <name type="scientific">Pelagicoccus mobilis</name>
    <dbReference type="NCBI Taxonomy" id="415221"/>
    <lineage>
        <taxon>Bacteria</taxon>
        <taxon>Pseudomonadati</taxon>
        <taxon>Verrucomicrobiota</taxon>
        <taxon>Opitutia</taxon>
        <taxon>Puniceicoccales</taxon>
        <taxon>Pelagicoccaceae</taxon>
        <taxon>Pelagicoccus</taxon>
    </lineage>
</organism>
<gene>
    <name evidence="22" type="ORF">JIN87_19795</name>
</gene>
<evidence type="ECO:0000256" key="17">
    <source>
        <dbReference type="ARBA" id="ARBA00023237"/>
    </source>
</evidence>
<dbReference type="InterPro" id="IPR003187">
    <property type="entry name" value="PLipase_A1"/>
</dbReference>
<dbReference type="Gene3D" id="2.40.230.10">
    <property type="entry name" value="Phospholipase A1"/>
    <property type="match status" value="1"/>
</dbReference>
<feature type="binding site" description="in dimeric form" evidence="20">
    <location>
        <position position="285"/>
    </location>
    <ligand>
        <name>Ca(2+)</name>
        <dbReference type="ChEBI" id="CHEBI:29108"/>
        <label>1</label>
    </ligand>
</feature>
<name>A0A934S548_9BACT</name>
<evidence type="ECO:0000256" key="9">
    <source>
        <dbReference type="ARBA" id="ARBA00022692"/>
    </source>
</evidence>
<dbReference type="EC" id="3.1.1.4" evidence="7"/>
<evidence type="ECO:0000256" key="15">
    <source>
        <dbReference type="ARBA" id="ARBA00023098"/>
    </source>
</evidence>
<evidence type="ECO:0000256" key="16">
    <source>
        <dbReference type="ARBA" id="ARBA00023136"/>
    </source>
</evidence>
<dbReference type="AlphaFoldDB" id="A0A934S548"/>
<dbReference type="Pfam" id="PF02253">
    <property type="entry name" value="PLA1"/>
    <property type="match status" value="1"/>
</dbReference>
<keyword evidence="10 20" id="KW-0479">Metal-binding</keyword>
<protein>
    <recommendedName>
        <fullName evidence="18">Phosphatidylcholine 1-acylhydrolase</fullName>
        <ecNumber evidence="6">3.1.1.32</ecNumber>
        <ecNumber evidence="7">3.1.1.4</ecNumber>
    </recommendedName>
</protein>
<feature type="active site" description="Proton acceptor" evidence="19">
    <location>
        <position position="280"/>
    </location>
</feature>
<dbReference type="GO" id="GO:0004623">
    <property type="term" value="F:phospholipase A2 activity"/>
    <property type="evidence" value="ECO:0007669"/>
    <property type="project" value="UniProtKB-EC"/>
</dbReference>
<evidence type="ECO:0000256" key="13">
    <source>
        <dbReference type="ARBA" id="ARBA00022837"/>
    </source>
</evidence>
<evidence type="ECO:0000256" key="6">
    <source>
        <dbReference type="ARBA" id="ARBA00013179"/>
    </source>
</evidence>
<comment type="caution">
    <text evidence="22">The sequence shown here is derived from an EMBL/GenBank/DDBJ whole genome shotgun (WGS) entry which is preliminary data.</text>
</comment>
<dbReference type="RefSeq" id="WP_200357350.1">
    <property type="nucleotide sequence ID" value="NZ_JAENIL010000041.1"/>
</dbReference>
<keyword evidence="16" id="KW-0472">Membrane</keyword>
<comment type="catalytic activity">
    <reaction evidence="2">
        <text>a 1,2-diacyl-sn-glycero-3-phosphocholine + H2O = a 1-acyl-sn-glycero-3-phosphocholine + a fatty acid + H(+)</text>
        <dbReference type="Rhea" id="RHEA:15801"/>
        <dbReference type="ChEBI" id="CHEBI:15377"/>
        <dbReference type="ChEBI" id="CHEBI:15378"/>
        <dbReference type="ChEBI" id="CHEBI:28868"/>
        <dbReference type="ChEBI" id="CHEBI:57643"/>
        <dbReference type="ChEBI" id="CHEBI:58168"/>
        <dbReference type="EC" id="3.1.1.4"/>
    </reaction>
</comment>
<keyword evidence="8" id="KW-1134">Transmembrane beta strand</keyword>
<evidence type="ECO:0000256" key="2">
    <source>
        <dbReference type="ARBA" id="ARBA00001604"/>
    </source>
</evidence>
<proteinExistence type="inferred from homology"/>
<accession>A0A934S548</accession>
<evidence type="ECO:0000256" key="14">
    <source>
        <dbReference type="ARBA" id="ARBA00022963"/>
    </source>
</evidence>
<dbReference type="GO" id="GO:0009279">
    <property type="term" value="C:cell outer membrane"/>
    <property type="evidence" value="ECO:0007669"/>
    <property type="project" value="UniProtKB-SubCell"/>
</dbReference>
<dbReference type="EMBL" id="JAENIL010000041">
    <property type="protein sequence ID" value="MBK1879138.1"/>
    <property type="molecule type" value="Genomic_DNA"/>
</dbReference>
<comment type="subcellular location">
    <subcellularLocation>
        <location evidence="3">Cell outer membrane</location>
        <topology evidence="3">Multi-pass membrane protein</topology>
    </subcellularLocation>
</comment>
<keyword evidence="15" id="KW-0443">Lipid metabolism</keyword>
<evidence type="ECO:0000313" key="22">
    <source>
        <dbReference type="EMBL" id="MBK1879138.1"/>
    </source>
</evidence>
<evidence type="ECO:0000256" key="4">
    <source>
        <dbReference type="ARBA" id="ARBA00010525"/>
    </source>
</evidence>
<evidence type="ECO:0000256" key="21">
    <source>
        <dbReference type="SAM" id="SignalP"/>
    </source>
</evidence>
<keyword evidence="23" id="KW-1185">Reference proteome</keyword>
<evidence type="ECO:0000256" key="12">
    <source>
        <dbReference type="ARBA" id="ARBA00022801"/>
    </source>
</evidence>
<evidence type="ECO:0000256" key="1">
    <source>
        <dbReference type="ARBA" id="ARBA00000111"/>
    </source>
</evidence>
<dbReference type="PRINTS" id="PR01486">
    <property type="entry name" value="PHPHLIPASEA1"/>
</dbReference>
<keyword evidence="9" id="KW-0812">Transmembrane</keyword>
<feature type="active site" description="Nucleophile" evidence="19">
    <location>
        <position position="282"/>
    </location>
</feature>
<dbReference type="InterPro" id="IPR036541">
    <property type="entry name" value="PLipase_A1_sf"/>
</dbReference>
<evidence type="ECO:0000256" key="3">
    <source>
        <dbReference type="ARBA" id="ARBA00004571"/>
    </source>
</evidence>
<comment type="catalytic activity">
    <reaction evidence="1">
        <text>a 1,2-diacyl-sn-glycero-3-phosphocholine + H2O = a 2-acyl-sn-glycero-3-phosphocholine + a fatty acid + H(+)</text>
        <dbReference type="Rhea" id="RHEA:18689"/>
        <dbReference type="ChEBI" id="CHEBI:15377"/>
        <dbReference type="ChEBI" id="CHEBI:15378"/>
        <dbReference type="ChEBI" id="CHEBI:28868"/>
        <dbReference type="ChEBI" id="CHEBI:57643"/>
        <dbReference type="ChEBI" id="CHEBI:57875"/>
        <dbReference type="EC" id="3.1.1.32"/>
    </reaction>
</comment>
<reference evidence="22" key="1">
    <citation type="submission" date="2021-01" db="EMBL/GenBank/DDBJ databases">
        <title>Modified the classification status of verrucomicrobia.</title>
        <authorList>
            <person name="Feng X."/>
        </authorList>
    </citation>
    <scope>NUCLEOTIDE SEQUENCE</scope>
    <source>
        <strain evidence="22">KCTC 13126</strain>
    </source>
</reference>
<dbReference type="GO" id="GO:0016042">
    <property type="term" value="P:lipid catabolic process"/>
    <property type="evidence" value="ECO:0007669"/>
    <property type="project" value="UniProtKB-KW"/>
</dbReference>
<evidence type="ECO:0000256" key="19">
    <source>
        <dbReference type="PIRSR" id="PIRSR603187-1"/>
    </source>
</evidence>
<evidence type="ECO:0000256" key="18">
    <source>
        <dbReference type="ARBA" id="ARBA00032375"/>
    </source>
</evidence>
<evidence type="ECO:0000256" key="8">
    <source>
        <dbReference type="ARBA" id="ARBA00022452"/>
    </source>
</evidence>
<feature type="chain" id="PRO_5037550377" description="Phosphatidylcholine 1-acylhydrolase" evidence="21">
    <location>
        <begin position="35"/>
        <end position="419"/>
    </location>
</feature>
<feature type="signal peptide" evidence="21">
    <location>
        <begin position="1"/>
        <end position="34"/>
    </location>
</feature>
<dbReference type="SUPFAM" id="SSF56931">
    <property type="entry name" value="Outer membrane phospholipase A (OMPLA)"/>
    <property type="match status" value="1"/>
</dbReference>
<evidence type="ECO:0000256" key="20">
    <source>
        <dbReference type="PIRSR" id="PIRSR603187-2"/>
    </source>
</evidence>
<keyword evidence="13 20" id="KW-0106">Calcium</keyword>
<evidence type="ECO:0000256" key="10">
    <source>
        <dbReference type="ARBA" id="ARBA00022723"/>
    </source>
</evidence>
<comment type="cofactor">
    <cofactor evidence="20">
        <name>Ca(2+)</name>
        <dbReference type="ChEBI" id="CHEBI:29108"/>
    </cofactor>
    <text evidence="20">Binds 1 Ca(2+) ion per monomer.</text>
</comment>
<dbReference type="GO" id="GO:0008970">
    <property type="term" value="F:phospholipase A1 activity"/>
    <property type="evidence" value="ECO:0007669"/>
    <property type="project" value="UniProtKB-EC"/>
</dbReference>
<evidence type="ECO:0000256" key="7">
    <source>
        <dbReference type="ARBA" id="ARBA00013278"/>
    </source>
</evidence>
<evidence type="ECO:0000313" key="23">
    <source>
        <dbReference type="Proteomes" id="UP000617628"/>
    </source>
</evidence>
<dbReference type="EC" id="3.1.1.32" evidence="6"/>
<evidence type="ECO:0000256" key="11">
    <source>
        <dbReference type="ARBA" id="ARBA00022729"/>
    </source>
</evidence>
<keyword evidence="11 21" id="KW-0732">Signal</keyword>
<keyword evidence="12" id="KW-0378">Hydrolase</keyword>